<dbReference type="InterPro" id="IPR021272">
    <property type="entry name" value="DUF2851"/>
</dbReference>
<comment type="caution">
    <text evidence="1">The sequence shown here is derived from an EMBL/GenBank/DDBJ whole genome shotgun (WGS) entry which is preliminary data.</text>
</comment>
<gene>
    <name evidence="1" type="ORF">ACFSKU_01270</name>
</gene>
<evidence type="ECO:0000313" key="2">
    <source>
        <dbReference type="Proteomes" id="UP001597369"/>
    </source>
</evidence>
<dbReference type="Pfam" id="PF11013">
    <property type="entry name" value="DUF2851"/>
    <property type="match status" value="1"/>
</dbReference>
<protein>
    <submittedName>
        <fullName evidence="1">DUF2851 family protein</fullName>
    </submittedName>
</protein>
<dbReference type="EMBL" id="JBHUHV010000002">
    <property type="protein sequence ID" value="MFD2065497.1"/>
    <property type="molecule type" value="Genomic_DNA"/>
</dbReference>
<name>A0ABW4WS64_9BACT</name>
<reference evidence="2" key="1">
    <citation type="journal article" date="2019" name="Int. J. Syst. Evol. Microbiol.">
        <title>The Global Catalogue of Microorganisms (GCM) 10K type strain sequencing project: providing services to taxonomists for standard genome sequencing and annotation.</title>
        <authorList>
            <consortium name="The Broad Institute Genomics Platform"/>
            <consortium name="The Broad Institute Genome Sequencing Center for Infectious Disease"/>
            <person name="Wu L."/>
            <person name="Ma J."/>
        </authorList>
    </citation>
    <scope>NUCLEOTIDE SEQUENCE [LARGE SCALE GENOMIC DNA]</scope>
    <source>
        <strain evidence="2">JCM 16545</strain>
    </source>
</reference>
<organism evidence="1 2">
    <name type="scientific">Pontibacter silvestris</name>
    <dbReference type="NCBI Taxonomy" id="2305183"/>
    <lineage>
        <taxon>Bacteria</taxon>
        <taxon>Pseudomonadati</taxon>
        <taxon>Bacteroidota</taxon>
        <taxon>Cytophagia</taxon>
        <taxon>Cytophagales</taxon>
        <taxon>Hymenobacteraceae</taxon>
        <taxon>Pontibacter</taxon>
    </lineage>
</organism>
<sequence length="430" mass="49272">MKEDFLHYIWQHQYFDKTALATAEGDLLQVLHTGFYNTDAGPDFKEALLKIGEVEWSGSVEIHLKASDWFRHQHQSDPKYDQVVLHVVWEADKAVHRIDDESVVPVLELRSRVKPELLQTYQQLQLAKSTIPCAAFWPNVPGITKTIMLERTLAERLEQKGKEVLQVYRSYGNDWEQATYNTLLKGFGFKINQQAFDQLAKALPQTVVRRHHQSLLQVEALLFGQAGFLEEAEDAYVKQLQKEHAFLSHKYGLQSNVVERHQWNFLRMRPANFPTVRLAQLAAVLHQHQALFTKLVEAKDVKTYEALFMVPVSVYWQQHYLPGKETKAVQKALGKSSAQNLVINVAVPLMAAYANFSGERAYLEKAVWLLEQLKEASNKYTRQYEELGWQAKTAADNQAALSLYKKYCQPVNCLRCAIGNKVMKQNGLAA</sequence>
<evidence type="ECO:0000313" key="1">
    <source>
        <dbReference type="EMBL" id="MFD2065497.1"/>
    </source>
</evidence>
<dbReference type="Proteomes" id="UP001597369">
    <property type="component" value="Unassembled WGS sequence"/>
</dbReference>
<keyword evidence="2" id="KW-1185">Reference proteome</keyword>
<dbReference type="RefSeq" id="WP_229959897.1">
    <property type="nucleotide sequence ID" value="NZ_JAJJWI010000006.1"/>
</dbReference>
<proteinExistence type="predicted"/>
<accession>A0ABW4WS64</accession>